<sequence>MNLSLANFLSEFEFFENEKNLIAHIEEFLAKEHLVRPLLVYSIHNKIPQIDFKKCRTVLGKSDRQQLYSTKLLDELFIKRTDIKTLPCLSIKVESCYYYYLNLGFKKNQFHFAVFSAPSEISTDVLTFLSQFATSHLKIIQRFEDLYKMHDLIHIDDVTGLYNQRKLYKDLTLLVDKFQKEKDPFCILFIDIDYFKKVNDNYGHLVGTKLLESVAKDIKSLLRDSDISYRYGGDEFVVILVNSDADAGKIVGERILQVIKERPYDVEHKGEKKTINLSVSIGVAEFPTDAVNSQEILSIADRMMYEAKESGRGLVFNTQDVFKSSLHKALKEKKIGNGE</sequence>
<comment type="catalytic activity">
    <reaction evidence="2">
        <text>2 GTP = 3',3'-c-di-GMP + 2 diphosphate</text>
        <dbReference type="Rhea" id="RHEA:24898"/>
        <dbReference type="ChEBI" id="CHEBI:33019"/>
        <dbReference type="ChEBI" id="CHEBI:37565"/>
        <dbReference type="ChEBI" id="CHEBI:58805"/>
        <dbReference type="EC" id="2.7.7.65"/>
    </reaction>
</comment>
<keyword evidence="4" id="KW-0548">Nucleotidyltransferase</keyword>
<feature type="domain" description="GGDEF" evidence="3">
    <location>
        <begin position="183"/>
        <end position="320"/>
    </location>
</feature>
<dbReference type="InterPro" id="IPR000160">
    <property type="entry name" value="GGDEF_dom"/>
</dbReference>
<dbReference type="CDD" id="cd01949">
    <property type="entry name" value="GGDEF"/>
    <property type="match status" value="1"/>
</dbReference>
<dbReference type="RefSeq" id="WP_323576029.1">
    <property type="nucleotide sequence ID" value="NZ_JAYGJQ010000001.1"/>
</dbReference>
<evidence type="ECO:0000256" key="2">
    <source>
        <dbReference type="ARBA" id="ARBA00034247"/>
    </source>
</evidence>
<evidence type="ECO:0000259" key="3">
    <source>
        <dbReference type="PROSITE" id="PS50887"/>
    </source>
</evidence>
<evidence type="ECO:0000256" key="1">
    <source>
        <dbReference type="ARBA" id="ARBA00012528"/>
    </source>
</evidence>
<keyword evidence="4" id="KW-0808">Transferase</keyword>
<dbReference type="PROSITE" id="PS50887">
    <property type="entry name" value="GGDEF"/>
    <property type="match status" value="1"/>
</dbReference>
<comment type="caution">
    <text evidence="4">The sequence shown here is derived from an EMBL/GenBank/DDBJ whole genome shotgun (WGS) entry which is preliminary data.</text>
</comment>
<name>A0ABU5VTF8_9BACT</name>
<dbReference type="InterPro" id="IPR050469">
    <property type="entry name" value="Diguanylate_Cyclase"/>
</dbReference>
<dbReference type="Gene3D" id="3.30.70.270">
    <property type="match status" value="1"/>
</dbReference>
<evidence type="ECO:0000313" key="5">
    <source>
        <dbReference type="Proteomes" id="UP001302274"/>
    </source>
</evidence>
<organism evidence="4 5">
    <name type="scientific">Bacteriovorax antarcticus</name>
    <dbReference type="NCBI Taxonomy" id="3088717"/>
    <lineage>
        <taxon>Bacteria</taxon>
        <taxon>Pseudomonadati</taxon>
        <taxon>Bdellovibrionota</taxon>
        <taxon>Bacteriovoracia</taxon>
        <taxon>Bacteriovoracales</taxon>
        <taxon>Bacteriovoracaceae</taxon>
        <taxon>Bacteriovorax</taxon>
    </lineage>
</organism>
<accession>A0ABU5VTF8</accession>
<dbReference type="PANTHER" id="PTHR45138">
    <property type="entry name" value="REGULATORY COMPONENTS OF SENSORY TRANSDUCTION SYSTEM"/>
    <property type="match status" value="1"/>
</dbReference>
<dbReference type="InterPro" id="IPR029787">
    <property type="entry name" value="Nucleotide_cyclase"/>
</dbReference>
<dbReference type="PANTHER" id="PTHR45138:SF9">
    <property type="entry name" value="DIGUANYLATE CYCLASE DGCM-RELATED"/>
    <property type="match status" value="1"/>
</dbReference>
<dbReference type="InterPro" id="IPR043128">
    <property type="entry name" value="Rev_trsase/Diguanyl_cyclase"/>
</dbReference>
<gene>
    <name evidence="4" type="ORF">SHI21_09000</name>
</gene>
<evidence type="ECO:0000313" key="4">
    <source>
        <dbReference type="EMBL" id="MEA9356338.1"/>
    </source>
</evidence>
<dbReference type="EC" id="2.7.7.65" evidence="1"/>
<dbReference type="NCBIfam" id="TIGR00254">
    <property type="entry name" value="GGDEF"/>
    <property type="match status" value="1"/>
</dbReference>
<keyword evidence="5" id="KW-1185">Reference proteome</keyword>
<dbReference type="Pfam" id="PF00990">
    <property type="entry name" value="GGDEF"/>
    <property type="match status" value="1"/>
</dbReference>
<protein>
    <recommendedName>
        <fullName evidence="1">diguanylate cyclase</fullName>
        <ecNumber evidence="1">2.7.7.65</ecNumber>
    </recommendedName>
</protein>
<reference evidence="4 5" key="1">
    <citation type="submission" date="2023-11" db="EMBL/GenBank/DDBJ databases">
        <title>A Novel Polar Bacteriovorax (B. antarcticus) Isolated from the Biocrust in Antarctica.</title>
        <authorList>
            <person name="Mun W."/>
            <person name="Choi S.Y."/>
            <person name="Mitchell R.J."/>
        </authorList>
    </citation>
    <scope>NUCLEOTIDE SEQUENCE [LARGE SCALE GENOMIC DNA]</scope>
    <source>
        <strain evidence="4 5">PP10</strain>
    </source>
</reference>
<dbReference type="Proteomes" id="UP001302274">
    <property type="component" value="Unassembled WGS sequence"/>
</dbReference>
<proteinExistence type="predicted"/>
<dbReference type="SMART" id="SM00267">
    <property type="entry name" value="GGDEF"/>
    <property type="match status" value="1"/>
</dbReference>
<dbReference type="GO" id="GO:0052621">
    <property type="term" value="F:diguanylate cyclase activity"/>
    <property type="evidence" value="ECO:0007669"/>
    <property type="project" value="UniProtKB-EC"/>
</dbReference>
<dbReference type="SUPFAM" id="SSF55073">
    <property type="entry name" value="Nucleotide cyclase"/>
    <property type="match status" value="1"/>
</dbReference>
<dbReference type="EMBL" id="JAYGJQ010000001">
    <property type="protein sequence ID" value="MEA9356338.1"/>
    <property type="molecule type" value="Genomic_DNA"/>
</dbReference>